<dbReference type="GeneID" id="35003080"/>
<keyword evidence="2" id="KW-0031">Aminopeptidase</keyword>
<dbReference type="EMBL" id="FNYR01000010">
    <property type="protein sequence ID" value="SEI88321.1"/>
    <property type="molecule type" value="Genomic_DNA"/>
</dbReference>
<sequence>MTGSPEPAVGSTDQPHSGLEAVWTAVDDAGAVGFVHVSERGDPNRRYLTRVDGPDRETALVILPGTKNQPPQAVYCVPRGVVSDVTGFKQVTSDTEISRQIEGRPPTTATGQQVRAVLADRLGTTVSDGTLLVPRTLPHDAAVFLQEAGYELQSTPAVTTARATKTSAERDCLRAVQAAAADGLARSEAVLAASEPVDGRLVVDGQPLTAERLRRQINTELAASGVAPADNTSIEADTDVADRLPAGEPIRLTVSPRGPHGYHGHLKRTVAVDSEGGWERRAFIAAEAGLQAAQREIEPGVDISTVQGEAVAEVGAYGFAVTPDTDQSTQGRATATVHGVGLSTHEQPAVGAESQLRAGAVIAVDTGVVDPARGTIRLGTLFVVSEEGPETLIEYPTSLTPVDRTE</sequence>
<dbReference type="RefSeq" id="WP_089672448.1">
    <property type="nucleotide sequence ID" value="NZ_CP024845.1"/>
</dbReference>
<dbReference type="InterPro" id="IPR036005">
    <property type="entry name" value="Creatinase/aminopeptidase-like"/>
</dbReference>
<gene>
    <name evidence="2" type="ORF">SAMN05444271_11080</name>
</gene>
<organism evidence="2 3">
    <name type="scientific">Halohasta litchfieldiae</name>
    <dbReference type="NCBI Taxonomy" id="1073996"/>
    <lineage>
        <taxon>Archaea</taxon>
        <taxon>Methanobacteriati</taxon>
        <taxon>Methanobacteriota</taxon>
        <taxon>Stenosarchaea group</taxon>
        <taxon>Halobacteria</taxon>
        <taxon>Halobacteriales</taxon>
        <taxon>Haloferacaceae</taxon>
        <taxon>Halohasta</taxon>
    </lineage>
</organism>
<dbReference type="SUPFAM" id="SSF55920">
    <property type="entry name" value="Creatinase/aminopeptidase"/>
    <property type="match status" value="1"/>
</dbReference>
<accession>A0A1H6U7M6</accession>
<accession>A0A2H4Q3V7</accession>
<proteinExistence type="predicted"/>
<dbReference type="GO" id="GO:0004177">
    <property type="term" value="F:aminopeptidase activity"/>
    <property type="evidence" value="ECO:0007669"/>
    <property type="project" value="UniProtKB-KW"/>
</dbReference>
<dbReference type="Proteomes" id="UP000198888">
    <property type="component" value="Unassembled WGS sequence"/>
</dbReference>
<dbReference type="CDD" id="cd01066">
    <property type="entry name" value="APP_MetAP"/>
    <property type="match status" value="1"/>
</dbReference>
<dbReference type="AlphaFoldDB" id="A0A1H6U7M6"/>
<dbReference type="KEGG" id="hae:halTADL_2300"/>
<dbReference type="STRING" id="1073996.SAMN05444271_11080"/>
<keyword evidence="2" id="KW-0378">Hydrolase</keyword>
<reference evidence="2 3" key="1">
    <citation type="submission" date="2016-10" db="EMBL/GenBank/DDBJ databases">
        <authorList>
            <person name="de Groot N.N."/>
        </authorList>
    </citation>
    <scope>NUCLEOTIDE SEQUENCE [LARGE SCALE GENOMIC DNA]</scope>
    <source>
        <strain evidence="2 3">DSM 22187</strain>
    </source>
</reference>
<protein>
    <submittedName>
        <fullName evidence="2">Xaa-Pro aminopeptidase</fullName>
    </submittedName>
</protein>
<keyword evidence="2" id="KW-0645">Protease</keyword>
<evidence type="ECO:0000313" key="3">
    <source>
        <dbReference type="Proteomes" id="UP000198888"/>
    </source>
</evidence>
<dbReference type="Pfam" id="PF00557">
    <property type="entry name" value="Peptidase_M24"/>
    <property type="match status" value="1"/>
</dbReference>
<name>A0A1H6U7M6_9EURY</name>
<feature type="domain" description="Peptidase M24" evidence="1">
    <location>
        <begin position="239"/>
        <end position="386"/>
    </location>
</feature>
<dbReference type="InterPro" id="IPR050659">
    <property type="entry name" value="Peptidase_M24B"/>
</dbReference>
<dbReference type="OrthoDB" id="200535at2157"/>
<dbReference type="PANTHER" id="PTHR46112">
    <property type="entry name" value="AMINOPEPTIDASE"/>
    <property type="match status" value="1"/>
</dbReference>
<dbReference type="Gene3D" id="3.90.230.10">
    <property type="entry name" value="Creatinase/methionine aminopeptidase superfamily"/>
    <property type="match status" value="1"/>
</dbReference>
<evidence type="ECO:0000259" key="1">
    <source>
        <dbReference type="Pfam" id="PF00557"/>
    </source>
</evidence>
<dbReference type="PANTHER" id="PTHR46112:SF2">
    <property type="entry name" value="XAA-PRO AMINOPEPTIDASE P-RELATED"/>
    <property type="match status" value="1"/>
</dbReference>
<keyword evidence="3" id="KW-1185">Reference proteome</keyword>
<dbReference type="InterPro" id="IPR000994">
    <property type="entry name" value="Pept_M24"/>
</dbReference>
<evidence type="ECO:0000313" key="2">
    <source>
        <dbReference type="EMBL" id="SEI88321.1"/>
    </source>
</evidence>